<evidence type="ECO:0000256" key="4">
    <source>
        <dbReference type="PIRSR" id="PIRSR606823-2"/>
    </source>
</evidence>
<dbReference type="Pfam" id="PF17048">
    <property type="entry name" value="Ceramidse_alk_C"/>
    <property type="match status" value="1"/>
</dbReference>
<organism evidence="9 10">
    <name type="scientific">Piedraia hortae CBS 480.64</name>
    <dbReference type="NCBI Taxonomy" id="1314780"/>
    <lineage>
        <taxon>Eukaryota</taxon>
        <taxon>Fungi</taxon>
        <taxon>Dikarya</taxon>
        <taxon>Ascomycota</taxon>
        <taxon>Pezizomycotina</taxon>
        <taxon>Dothideomycetes</taxon>
        <taxon>Dothideomycetidae</taxon>
        <taxon>Capnodiales</taxon>
        <taxon>Piedraiaceae</taxon>
        <taxon>Piedraia</taxon>
    </lineage>
</organism>
<name>A0A6A7C0L3_9PEZI</name>
<dbReference type="GO" id="GO:0016020">
    <property type="term" value="C:membrane"/>
    <property type="evidence" value="ECO:0007669"/>
    <property type="project" value="GOC"/>
</dbReference>
<feature type="binding site" evidence="4">
    <location>
        <position position="488"/>
    </location>
    <ligand>
        <name>Zn(2+)</name>
        <dbReference type="ChEBI" id="CHEBI:29105"/>
    </ligand>
</feature>
<dbReference type="OrthoDB" id="191371at2759"/>
<keyword evidence="10" id="KW-1185">Reference proteome</keyword>
<dbReference type="Pfam" id="PF04734">
    <property type="entry name" value="Ceramidase_alk"/>
    <property type="match status" value="1"/>
</dbReference>
<reference evidence="9" key="1">
    <citation type="journal article" date="2020" name="Stud. Mycol.">
        <title>101 Dothideomycetes genomes: a test case for predicting lifestyles and emergence of pathogens.</title>
        <authorList>
            <person name="Haridas S."/>
            <person name="Albert R."/>
            <person name="Binder M."/>
            <person name="Bloem J."/>
            <person name="Labutti K."/>
            <person name="Salamov A."/>
            <person name="Andreopoulos B."/>
            <person name="Baker S."/>
            <person name="Barry K."/>
            <person name="Bills G."/>
            <person name="Bluhm B."/>
            <person name="Cannon C."/>
            <person name="Castanera R."/>
            <person name="Culley D."/>
            <person name="Daum C."/>
            <person name="Ezra D."/>
            <person name="Gonzalez J."/>
            <person name="Henrissat B."/>
            <person name="Kuo A."/>
            <person name="Liang C."/>
            <person name="Lipzen A."/>
            <person name="Lutzoni F."/>
            <person name="Magnuson J."/>
            <person name="Mondo S."/>
            <person name="Nolan M."/>
            <person name="Ohm R."/>
            <person name="Pangilinan J."/>
            <person name="Park H.-J."/>
            <person name="Ramirez L."/>
            <person name="Alfaro M."/>
            <person name="Sun H."/>
            <person name="Tritt A."/>
            <person name="Yoshinaga Y."/>
            <person name="Zwiers L.-H."/>
            <person name="Turgeon B."/>
            <person name="Goodwin S."/>
            <person name="Spatafora J."/>
            <person name="Crous P."/>
            <person name="Grigoriev I."/>
        </authorList>
    </citation>
    <scope>NUCLEOTIDE SEQUENCE</scope>
    <source>
        <strain evidence="9">CBS 480.64</strain>
    </source>
</reference>
<proteinExistence type="inferred from homology"/>
<dbReference type="EC" id="3.5.1.23" evidence="5"/>
<gene>
    <name evidence="9" type="ORF">K470DRAFT_264552</name>
</gene>
<keyword evidence="5" id="KW-0746">Sphingolipid metabolism</keyword>
<dbReference type="Proteomes" id="UP000799421">
    <property type="component" value="Unassembled WGS sequence"/>
</dbReference>
<dbReference type="InterPro" id="IPR038445">
    <property type="entry name" value="NCDase_C_sf"/>
</dbReference>
<dbReference type="GO" id="GO:0005576">
    <property type="term" value="C:extracellular region"/>
    <property type="evidence" value="ECO:0007669"/>
    <property type="project" value="TreeGrafter"/>
</dbReference>
<feature type="signal peptide" evidence="6">
    <location>
        <begin position="1"/>
        <end position="22"/>
    </location>
</feature>
<dbReference type="GO" id="GO:0017040">
    <property type="term" value="F:N-acylsphingosine amidohydrolase activity"/>
    <property type="evidence" value="ECO:0007669"/>
    <property type="project" value="UniProtKB-UniRule"/>
</dbReference>
<evidence type="ECO:0000256" key="2">
    <source>
        <dbReference type="ARBA" id="ARBA00022801"/>
    </source>
</evidence>
<dbReference type="InterPro" id="IPR031329">
    <property type="entry name" value="NEUT/ALK_ceramidase_N"/>
</dbReference>
<comment type="similarity">
    <text evidence="1 5">Belongs to the neutral ceramidase family.</text>
</comment>
<evidence type="ECO:0000259" key="7">
    <source>
        <dbReference type="Pfam" id="PF04734"/>
    </source>
</evidence>
<evidence type="ECO:0000256" key="1">
    <source>
        <dbReference type="ARBA" id="ARBA00009835"/>
    </source>
</evidence>
<feature type="domain" description="Neutral/alkaline non-lysosomal ceramidase N-terminal" evidence="7">
    <location>
        <begin position="42"/>
        <end position="552"/>
    </location>
</feature>
<evidence type="ECO:0000256" key="6">
    <source>
        <dbReference type="SAM" id="SignalP"/>
    </source>
</evidence>
<evidence type="ECO:0000256" key="3">
    <source>
        <dbReference type="PIRSR" id="PIRSR606823-1"/>
    </source>
</evidence>
<protein>
    <recommendedName>
        <fullName evidence="5">Neutral ceramidase</fullName>
        <ecNumber evidence="5">3.5.1.23</ecNumber>
    </recommendedName>
</protein>
<feature type="active site" description="Nucleophile" evidence="3">
    <location>
        <position position="292"/>
    </location>
</feature>
<dbReference type="PANTHER" id="PTHR12670">
    <property type="entry name" value="CERAMIDASE"/>
    <property type="match status" value="1"/>
</dbReference>
<dbReference type="GO" id="GO:0046514">
    <property type="term" value="P:ceramide catabolic process"/>
    <property type="evidence" value="ECO:0007669"/>
    <property type="project" value="InterPro"/>
</dbReference>
<feature type="binding site" evidence="4">
    <location>
        <position position="137"/>
    </location>
    <ligand>
        <name>Zn(2+)</name>
        <dbReference type="ChEBI" id="CHEBI:29105"/>
    </ligand>
</feature>
<feature type="chain" id="PRO_5025579080" description="Neutral ceramidase" evidence="6">
    <location>
        <begin position="23"/>
        <end position="723"/>
    </location>
</feature>
<evidence type="ECO:0000313" key="9">
    <source>
        <dbReference type="EMBL" id="KAF2860258.1"/>
    </source>
</evidence>
<keyword evidence="2 5" id="KW-0378">Hydrolase</keyword>
<feature type="domain" description="Neutral/alkaline non-lysosomal ceramidase C-terminal" evidence="8">
    <location>
        <begin position="570"/>
        <end position="722"/>
    </location>
</feature>
<dbReference type="AlphaFoldDB" id="A0A6A7C0L3"/>
<sequence>MTRNIFSVPFLIFLAFVQCVFGRIITDTRPVVNHVDSEDDRYLLGVGKADITGPAVEVTFMGYANSNQVGTGLRQRIYSRAFIIGQVDDAKSRIVYVVLDIGMGDTAIRNGILEALAAMGGDYAVYNQQNVAITGTHSHSGPGAWLNYLLPQISTKGFDKQSYQAIVDGAVKSIVRAHENLAPGHLSIAETTLNDASINRSPYAYLANPPEERAKYSSSVDKTVTALRFTHSAGNTEIGILTWFAVHGTSMFSNNTLVTGDNKGVASLLFEKSTKNPSFVAGFSQSNVGDTSPNVNGAYCESGPSAGQQCDFQTSLCDGRNEPCHGRGPFFGPNNVGTSSAYEIGKRQFASAYKLWSASSNFTPVRGAIVRGAHRFVDLSGYAFPLPNGTHVRTCSGALGYSFAAGTTDGPGQFDFKQNQTRGDENRFWKLVSGFIHTPSEDQKTCQGAKPILLDVGETKTPYAWSPNIVDVQLLRVGNLWMIISPGEATTMSGRRWRDAIAAAVSGDDTKVVLGGPANSYTHYIATAEEYAVQRYEGASTLYGPWTLDAQVNLSVGLVGFLEGEGGGTPPQGPTPPDNRGKSLSLITGVVLDAAPLGRKFGDVVRDVEGRYGRDASPSVTFVGANPRNNLRLEGTFAVVERLGGDGWEVYRDDSDWALTYIWRRTTGKGVATSEVDLTWEVAEFEEGLPAGETYRFRYFGDAKGIGGKITPFEGVSGRFTIG</sequence>
<keyword evidence="6" id="KW-0732">Signal</keyword>
<evidence type="ECO:0000256" key="5">
    <source>
        <dbReference type="RuleBase" id="RU366019"/>
    </source>
</evidence>
<dbReference type="GO" id="GO:0046872">
    <property type="term" value="F:metal ion binding"/>
    <property type="evidence" value="ECO:0007669"/>
    <property type="project" value="UniProtKB-KW"/>
</dbReference>
<dbReference type="PANTHER" id="PTHR12670:SF1">
    <property type="entry name" value="NEUTRAL CERAMIDASE"/>
    <property type="match status" value="1"/>
</dbReference>
<comment type="cofactor">
    <cofactor evidence="4">
        <name>Zn(2+)</name>
        <dbReference type="ChEBI" id="CHEBI:29105"/>
    </cofactor>
    <text evidence="4">Binds 1 zinc ion per subunit.</text>
</comment>
<feature type="binding site" evidence="4">
    <location>
        <position position="247"/>
    </location>
    <ligand>
        <name>Zn(2+)</name>
        <dbReference type="ChEBI" id="CHEBI:29105"/>
    </ligand>
</feature>
<keyword evidence="5" id="KW-0443">Lipid metabolism</keyword>
<dbReference type="InterPro" id="IPR031331">
    <property type="entry name" value="NEUT/ALK_ceramidase_C"/>
</dbReference>
<dbReference type="EMBL" id="MU005983">
    <property type="protein sequence ID" value="KAF2860258.1"/>
    <property type="molecule type" value="Genomic_DNA"/>
</dbReference>
<feature type="binding site" evidence="4">
    <location>
        <position position="524"/>
    </location>
    <ligand>
        <name>Zn(2+)</name>
        <dbReference type="ChEBI" id="CHEBI:29105"/>
    </ligand>
</feature>
<evidence type="ECO:0000259" key="8">
    <source>
        <dbReference type="Pfam" id="PF17048"/>
    </source>
</evidence>
<comment type="catalytic activity">
    <reaction evidence="5">
        <text>an N-acylsphing-4-enine + H2O = sphing-4-enine + a fatty acid</text>
        <dbReference type="Rhea" id="RHEA:20856"/>
        <dbReference type="ChEBI" id="CHEBI:15377"/>
        <dbReference type="ChEBI" id="CHEBI:28868"/>
        <dbReference type="ChEBI" id="CHEBI:52639"/>
        <dbReference type="ChEBI" id="CHEBI:57756"/>
        <dbReference type="EC" id="3.5.1.23"/>
    </reaction>
</comment>
<dbReference type="GO" id="GO:0046512">
    <property type="term" value="P:sphingosine biosynthetic process"/>
    <property type="evidence" value="ECO:0007669"/>
    <property type="project" value="TreeGrafter"/>
</dbReference>
<keyword evidence="4" id="KW-0862">Zinc</keyword>
<dbReference type="InterPro" id="IPR006823">
    <property type="entry name" value="Ceramidase_alk"/>
</dbReference>
<evidence type="ECO:0000313" key="10">
    <source>
        <dbReference type="Proteomes" id="UP000799421"/>
    </source>
</evidence>
<accession>A0A6A7C0L3</accession>
<dbReference type="Gene3D" id="2.60.40.2300">
    <property type="entry name" value="Neutral/alkaline non-lysosomal ceramidase, C-terminal domain"/>
    <property type="match status" value="1"/>
</dbReference>
<keyword evidence="4" id="KW-0479">Metal-binding</keyword>
<dbReference type="GO" id="GO:0042759">
    <property type="term" value="P:long-chain fatty acid biosynthetic process"/>
    <property type="evidence" value="ECO:0007669"/>
    <property type="project" value="TreeGrafter"/>
</dbReference>